<evidence type="ECO:0000313" key="2">
    <source>
        <dbReference type="EMBL" id="MBC8535163.1"/>
    </source>
</evidence>
<keyword evidence="3" id="KW-1185">Reference proteome</keyword>
<protein>
    <submittedName>
        <fullName evidence="2">SoxR reducing system RseC family protein</fullName>
    </submittedName>
</protein>
<dbReference type="RefSeq" id="WP_249298801.1">
    <property type="nucleotide sequence ID" value="NZ_JACRSP010000001.1"/>
</dbReference>
<keyword evidence="1" id="KW-1133">Transmembrane helix</keyword>
<name>A0A926DAZ4_9FIRM</name>
<accession>A0A926DAZ4</accession>
<feature type="transmembrane region" description="Helical" evidence="1">
    <location>
        <begin position="98"/>
        <end position="117"/>
    </location>
</feature>
<organism evidence="2 3">
    <name type="scientific">Feifania hominis</name>
    <dbReference type="NCBI Taxonomy" id="2763660"/>
    <lineage>
        <taxon>Bacteria</taxon>
        <taxon>Bacillati</taxon>
        <taxon>Bacillota</taxon>
        <taxon>Clostridia</taxon>
        <taxon>Eubacteriales</taxon>
        <taxon>Feifaniaceae</taxon>
        <taxon>Feifania</taxon>
    </lineage>
</organism>
<reference evidence="2" key="1">
    <citation type="submission" date="2020-08" db="EMBL/GenBank/DDBJ databases">
        <title>Genome public.</title>
        <authorList>
            <person name="Liu C."/>
            <person name="Sun Q."/>
        </authorList>
    </citation>
    <scope>NUCLEOTIDE SEQUENCE</scope>
    <source>
        <strain evidence="2">BX7</strain>
    </source>
</reference>
<dbReference type="PANTHER" id="PTHR35867">
    <property type="entry name" value="PROTEIN RSEC"/>
    <property type="match status" value="1"/>
</dbReference>
<keyword evidence="1" id="KW-0472">Membrane</keyword>
<dbReference type="AlphaFoldDB" id="A0A926DAZ4"/>
<sequence>MERRGRVLSVQGEIARVVVYQQSACGDGCAGGCGMCAAAPDLTMEVHNTAQAAPGDEVLVELAGRPVAALAALLYLLPLALGFAGYFFAAALGAGEGLSALAALAALVLGFVPAVLVSRNMSEKPGRVLSVLSKE</sequence>
<dbReference type="Proteomes" id="UP000620366">
    <property type="component" value="Unassembled WGS sequence"/>
</dbReference>
<feature type="transmembrane region" description="Helical" evidence="1">
    <location>
        <begin position="67"/>
        <end position="92"/>
    </location>
</feature>
<dbReference type="EMBL" id="JACRSP010000001">
    <property type="protein sequence ID" value="MBC8535163.1"/>
    <property type="molecule type" value="Genomic_DNA"/>
</dbReference>
<comment type="caution">
    <text evidence="2">The sequence shown here is derived from an EMBL/GenBank/DDBJ whole genome shotgun (WGS) entry which is preliminary data.</text>
</comment>
<keyword evidence="1" id="KW-0812">Transmembrane</keyword>
<proteinExistence type="predicted"/>
<dbReference type="Pfam" id="PF04246">
    <property type="entry name" value="RseC_MucC"/>
    <property type="match status" value="1"/>
</dbReference>
<gene>
    <name evidence="2" type="ORF">H8695_00430</name>
</gene>
<dbReference type="InterPro" id="IPR007359">
    <property type="entry name" value="SigmaE_reg_RseC_MucC"/>
</dbReference>
<evidence type="ECO:0000256" key="1">
    <source>
        <dbReference type="SAM" id="Phobius"/>
    </source>
</evidence>
<evidence type="ECO:0000313" key="3">
    <source>
        <dbReference type="Proteomes" id="UP000620366"/>
    </source>
</evidence>
<dbReference type="PANTHER" id="PTHR35867:SF1">
    <property type="entry name" value="PROTEIN RSEC"/>
    <property type="match status" value="1"/>
</dbReference>